<dbReference type="EMBL" id="LVJN01000012">
    <property type="protein sequence ID" value="OSM07683.1"/>
    <property type="molecule type" value="Genomic_DNA"/>
</dbReference>
<dbReference type="STRING" id="1434232.MAIT1_04549"/>
<gene>
    <name evidence="1" type="ORF">MAIT1_04549</name>
</gene>
<organism evidence="1 2">
    <name type="scientific">Magnetofaba australis IT-1</name>
    <dbReference type="NCBI Taxonomy" id="1434232"/>
    <lineage>
        <taxon>Bacteria</taxon>
        <taxon>Pseudomonadati</taxon>
        <taxon>Pseudomonadota</taxon>
        <taxon>Magnetococcia</taxon>
        <taxon>Magnetococcales</taxon>
        <taxon>Magnetococcaceae</taxon>
        <taxon>Magnetofaba</taxon>
    </lineage>
</organism>
<accession>A0A1Y2K9W1</accession>
<protein>
    <submittedName>
        <fullName evidence="1">Uncharacterized protein</fullName>
    </submittedName>
</protein>
<reference evidence="1 2" key="1">
    <citation type="journal article" date="2016" name="BMC Genomics">
        <title>Combined genomic and structural analyses of a cultured magnetotactic bacterium reveals its niche adaptation to a dynamic environment.</title>
        <authorList>
            <person name="Araujo A.C."/>
            <person name="Morillo V."/>
            <person name="Cypriano J."/>
            <person name="Teixeira L.C."/>
            <person name="Leao P."/>
            <person name="Lyra S."/>
            <person name="Almeida L.G."/>
            <person name="Bazylinski D.A."/>
            <person name="Vasconcellos A.T."/>
            <person name="Abreu F."/>
            <person name="Lins U."/>
        </authorList>
    </citation>
    <scope>NUCLEOTIDE SEQUENCE [LARGE SCALE GENOMIC DNA]</scope>
    <source>
        <strain evidence="1 2">IT-1</strain>
    </source>
</reference>
<name>A0A1Y2K9W1_9PROT</name>
<proteinExistence type="predicted"/>
<evidence type="ECO:0000313" key="1">
    <source>
        <dbReference type="EMBL" id="OSM07683.1"/>
    </source>
</evidence>
<dbReference type="Proteomes" id="UP000194003">
    <property type="component" value="Unassembled WGS sequence"/>
</dbReference>
<keyword evidence="2" id="KW-1185">Reference proteome</keyword>
<dbReference type="AlphaFoldDB" id="A0A1Y2K9W1"/>
<dbReference type="Pfam" id="PF13479">
    <property type="entry name" value="AAA_24"/>
    <property type="match status" value="1"/>
</dbReference>
<sequence length="255" mass="28286">MMAISLLSLSTTQSMRPPLLTVYGTAGVGKTTFGFSAPNPVGLLTEDGLGLIQATVFPLFRTLPDFLAGMDALINEPHDYETAVIDSLDWLEPLIWAEVCRQQGINSIEEVGYGKGYTFAIDLWRNEYIARLNRLRDERGMGVVQIAHAVIKRFDSPETEPYDRYEIKLHAKAAALIQEHSDAVLFANYKVATTKSNVGFGKQVNRAVGTGQRALYTQERPAFLAKNRYNLSPELPLEWNALQAQLGGQPIPDQT</sequence>
<comment type="caution">
    <text evidence="1">The sequence shown here is derived from an EMBL/GenBank/DDBJ whole genome shotgun (WGS) entry which is preliminary data.</text>
</comment>
<evidence type="ECO:0000313" key="2">
    <source>
        <dbReference type="Proteomes" id="UP000194003"/>
    </source>
</evidence>